<protein>
    <submittedName>
        <fullName evidence="1">Uncharacterized protein</fullName>
    </submittedName>
</protein>
<proteinExistence type="predicted"/>
<dbReference type="EMBL" id="JAIZAY010000021">
    <property type="protein sequence ID" value="KAJ8021229.1"/>
    <property type="molecule type" value="Genomic_DNA"/>
</dbReference>
<dbReference type="Proteomes" id="UP001152320">
    <property type="component" value="Chromosome 21"/>
</dbReference>
<evidence type="ECO:0000313" key="1">
    <source>
        <dbReference type="EMBL" id="KAJ8021229.1"/>
    </source>
</evidence>
<sequence>MTSPIIAVRTSYAATQIGDRTLHIVRNRHVNAYRANENHGAALHGQTRTIVASKTQL</sequence>
<reference evidence="1" key="1">
    <citation type="submission" date="2021-10" db="EMBL/GenBank/DDBJ databases">
        <title>Tropical sea cucumber genome reveals ecological adaptation and Cuvierian tubules defense mechanism.</title>
        <authorList>
            <person name="Chen T."/>
        </authorList>
    </citation>
    <scope>NUCLEOTIDE SEQUENCE</scope>
    <source>
        <strain evidence="1">Nanhai2018</strain>
        <tissue evidence="1">Muscle</tissue>
    </source>
</reference>
<name>A0A9Q1BDI3_HOLLE</name>
<evidence type="ECO:0000313" key="2">
    <source>
        <dbReference type="Proteomes" id="UP001152320"/>
    </source>
</evidence>
<dbReference type="AlphaFoldDB" id="A0A9Q1BDI3"/>
<accession>A0A9Q1BDI3</accession>
<organism evidence="1 2">
    <name type="scientific">Holothuria leucospilota</name>
    <name type="common">Black long sea cucumber</name>
    <name type="synonym">Mertensiothuria leucospilota</name>
    <dbReference type="NCBI Taxonomy" id="206669"/>
    <lineage>
        <taxon>Eukaryota</taxon>
        <taxon>Metazoa</taxon>
        <taxon>Echinodermata</taxon>
        <taxon>Eleutherozoa</taxon>
        <taxon>Echinozoa</taxon>
        <taxon>Holothuroidea</taxon>
        <taxon>Aspidochirotacea</taxon>
        <taxon>Aspidochirotida</taxon>
        <taxon>Holothuriidae</taxon>
        <taxon>Holothuria</taxon>
    </lineage>
</organism>
<comment type="caution">
    <text evidence="1">The sequence shown here is derived from an EMBL/GenBank/DDBJ whole genome shotgun (WGS) entry which is preliminary data.</text>
</comment>
<keyword evidence="2" id="KW-1185">Reference proteome</keyword>
<gene>
    <name evidence="1" type="ORF">HOLleu_38367</name>
</gene>